<dbReference type="SUPFAM" id="SSF63817">
    <property type="entry name" value="Sortase"/>
    <property type="match status" value="1"/>
</dbReference>
<reference evidence="6 10" key="3">
    <citation type="submission" date="2019-04" db="EMBL/GenBank/DDBJ databases">
        <title>Genome analysis of Streptococcus suis strain WUSS330.</title>
        <authorList>
            <person name="Chen H."/>
            <person name="Gao X."/>
            <person name="Wu Z."/>
        </authorList>
    </citation>
    <scope>NUCLEOTIDE SEQUENCE [LARGE SCALE GENOMIC DNA]</scope>
    <source>
        <strain evidence="6 10">WUSS330</strain>
    </source>
</reference>
<evidence type="ECO:0000313" key="2">
    <source>
        <dbReference type="EMBL" id="CYT88697.1"/>
    </source>
</evidence>
<reference evidence="5 11" key="2">
    <citation type="submission" date="2019-04" db="EMBL/GenBank/DDBJ databases">
        <title>Genome analysis of Streptococcus suis strain WUSS286.</title>
        <authorList>
            <person name="Chen H."/>
            <person name="Gao X."/>
            <person name="Wu Z."/>
        </authorList>
    </citation>
    <scope>NUCLEOTIDE SEQUENCE [LARGE SCALE GENOMIC DNA]</scope>
    <source>
        <strain evidence="5 11">WUSS286</strain>
    </source>
</reference>
<evidence type="ECO:0000313" key="7">
    <source>
        <dbReference type="Proteomes" id="UP000072003"/>
    </source>
</evidence>
<dbReference type="Proteomes" id="UP000072003">
    <property type="component" value="Unassembled WGS sequence"/>
</dbReference>
<feature type="transmembrane region" description="Helical" evidence="1">
    <location>
        <begin position="16"/>
        <end position="38"/>
    </location>
</feature>
<dbReference type="CDD" id="cd05826">
    <property type="entry name" value="Sortase_B"/>
    <property type="match status" value="1"/>
</dbReference>
<dbReference type="EMBL" id="FIGZ01000012">
    <property type="protein sequence ID" value="CYU97526.1"/>
    <property type="molecule type" value="Genomic_DNA"/>
</dbReference>
<proteinExistence type="predicted"/>
<keyword evidence="1" id="KW-1133">Transmembrane helix</keyword>
<evidence type="ECO:0000313" key="6">
    <source>
        <dbReference type="EMBL" id="TII06829.1"/>
    </source>
</evidence>
<dbReference type="NCBIfam" id="TIGR03064">
    <property type="entry name" value="sortase_srtB"/>
    <property type="match status" value="1"/>
</dbReference>
<dbReference type="EMBL" id="FIIC01000007">
    <property type="protein sequence ID" value="CYV63875.1"/>
    <property type="molecule type" value="Genomic_DNA"/>
</dbReference>
<keyword evidence="1" id="KW-0472">Membrane</keyword>
<protein>
    <submittedName>
        <fullName evidence="2 5">Sortase</fullName>
        <ecNumber evidence="5">3.4.22.71</ecNumber>
    </submittedName>
</protein>
<dbReference type="InterPro" id="IPR023365">
    <property type="entry name" value="Sortase_dom-sf"/>
</dbReference>
<dbReference type="Proteomes" id="UP000075193">
    <property type="component" value="Unassembled WGS sequence"/>
</dbReference>
<dbReference type="EMBL" id="SSXN01000002">
    <property type="protein sequence ID" value="TII06829.1"/>
    <property type="molecule type" value="Genomic_DNA"/>
</dbReference>
<dbReference type="Gene3D" id="2.40.260.10">
    <property type="entry name" value="Sortase"/>
    <property type="match status" value="1"/>
</dbReference>
<dbReference type="EMBL" id="SSXK01000014">
    <property type="protein sequence ID" value="TII03566.1"/>
    <property type="molecule type" value="Genomic_DNA"/>
</dbReference>
<accession>A0A0Z8AHV4</accession>
<evidence type="ECO:0000313" key="8">
    <source>
        <dbReference type="Proteomes" id="UP000072083"/>
    </source>
</evidence>
<dbReference type="Proteomes" id="UP000306426">
    <property type="component" value="Unassembled WGS sequence"/>
</dbReference>
<keyword evidence="1" id="KW-0812">Transmembrane</keyword>
<reference evidence="7 8" key="1">
    <citation type="submission" date="2016-02" db="EMBL/GenBank/DDBJ databases">
        <authorList>
            <consortium name="Pathogen Informatics"/>
        </authorList>
    </citation>
    <scope>NUCLEOTIDE SEQUENCE [LARGE SCALE GENOMIC DNA]</scope>
    <source>
        <strain evidence="2 7">LSS100</strain>
        <strain evidence="3 8">LSS44</strain>
        <strain evidence="4 9">LSS79</strain>
    </source>
</reference>
<dbReference type="Proteomes" id="UP000072083">
    <property type="component" value="Unassembled WGS sequence"/>
</dbReference>
<dbReference type="GO" id="GO:0016787">
    <property type="term" value="F:hydrolase activity"/>
    <property type="evidence" value="ECO:0007669"/>
    <property type="project" value="UniProtKB-KW"/>
</dbReference>
<dbReference type="RefSeq" id="WP_029752678.1">
    <property type="nucleotide sequence ID" value="NZ_CEDC01000050.1"/>
</dbReference>
<dbReference type="Proteomes" id="UP000305785">
    <property type="component" value="Unassembled WGS sequence"/>
</dbReference>
<evidence type="ECO:0000313" key="3">
    <source>
        <dbReference type="EMBL" id="CYU97526.1"/>
    </source>
</evidence>
<gene>
    <name evidence="2" type="primary">srtB</name>
    <name evidence="5" type="ORF">E8L09_05770</name>
    <name evidence="3" type="ORF">ERS132406_01231</name>
    <name evidence="4" type="ORF">ERS132441_00802</name>
    <name evidence="2" type="ORF">ERS132462_00329</name>
    <name evidence="6" type="ORF">FAJ36_02735</name>
</gene>
<name>A0A0Z8AHV4_STRSU</name>
<dbReference type="InterPro" id="IPR009835">
    <property type="entry name" value="SrtB"/>
</dbReference>
<sequence>MYALIKWLNWIIDRCLLLFCFLILGLALLGLYSNYFLYHNASAANYQSYKENEIDFEKLLHLNSEVIGWLEVKGTNIDYPLVQGKTNLDYINKSVEGEYSLSGSVFLDHRNQSSFNDVYSIIYAHHMAGDVMFGELPKFCNADYFKDHKTATLFLPDGSSKTISFFACVKTDAFDEMMFNPTGIDEQRFENLLAHIKTKSVQYRDLKMTKQNRLVALSTCEDTETDGRILVLGII</sequence>
<dbReference type="EC" id="3.4.22.71" evidence="5"/>
<evidence type="ECO:0000313" key="11">
    <source>
        <dbReference type="Proteomes" id="UP000306426"/>
    </source>
</evidence>
<evidence type="ECO:0000313" key="5">
    <source>
        <dbReference type="EMBL" id="TII03566.1"/>
    </source>
</evidence>
<evidence type="ECO:0000313" key="4">
    <source>
        <dbReference type="EMBL" id="CYV63875.1"/>
    </source>
</evidence>
<evidence type="ECO:0000256" key="1">
    <source>
        <dbReference type="SAM" id="Phobius"/>
    </source>
</evidence>
<evidence type="ECO:0000313" key="10">
    <source>
        <dbReference type="Proteomes" id="UP000305785"/>
    </source>
</evidence>
<dbReference type="AlphaFoldDB" id="A0A0Z8AHV4"/>
<dbReference type="EMBL" id="FIFN01000002">
    <property type="protein sequence ID" value="CYT88697.1"/>
    <property type="molecule type" value="Genomic_DNA"/>
</dbReference>
<keyword evidence="5" id="KW-0378">Hydrolase</keyword>
<organism evidence="2 7">
    <name type="scientific">Streptococcus suis</name>
    <dbReference type="NCBI Taxonomy" id="1307"/>
    <lineage>
        <taxon>Bacteria</taxon>
        <taxon>Bacillati</taxon>
        <taxon>Bacillota</taxon>
        <taxon>Bacilli</taxon>
        <taxon>Lactobacillales</taxon>
        <taxon>Streptococcaceae</taxon>
        <taxon>Streptococcus</taxon>
    </lineage>
</organism>
<evidence type="ECO:0000313" key="9">
    <source>
        <dbReference type="Proteomes" id="UP000075193"/>
    </source>
</evidence>